<dbReference type="AlphaFoldDB" id="A0A0W7WH11"/>
<dbReference type="STRING" id="1685382.AVJ23_15480"/>
<protein>
    <recommendedName>
        <fullName evidence="2">SAF domain-containing protein</fullName>
    </recommendedName>
</protein>
<keyword evidence="4" id="KW-1185">Reference proteome</keyword>
<evidence type="ECO:0000313" key="4">
    <source>
        <dbReference type="Proteomes" id="UP000054396"/>
    </source>
</evidence>
<feature type="domain" description="SAF" evidence="2">
    <location>
        <begin position="11"/>
        <end position="84"/>
    </location>
</feature>
<dbReference type="Proteomes" id="UP000054396">
    <property type="component" value="Unassembled WGS sequence"/>
</dbReference>
<dbReference type="Gene3D" id="2.30.130.110">
    <property type="match status" value="1"/>
</dbReference>
<organism evidence="3 4">
    <name type="scientific">Pseudoponticoccus marisrubri</name>
    <dbReference type="NCBI Taxonomy" id="1685382"/>
    <lineage>
        <taxon>Bacteria</taxon>
        <taxon>Pseudomonadati</taxon>
        <taxon>Pseudomonadota</taxon>
        <taxon>Alphaproteobacteria</taxon>
        <taxon>Rhodobacterales</taxon>
        <taxon>Roseobacteraceae</taxon>
        <taxon>Pseudoponticoccus</taxon>
    </lineage>
</organism>
<reference evidence="3 4" key="1">
    <citation type="submission" date="2015-12" db="EMBL/GenBank/DDBJ databases">
        <authorList>
            <person name="Shamseldin A."/>
            <person name="Moawad H."/>
            <person name="Abd El-Rahim W.M."/>
            <person name="Sadowsky M.J."/>
        </authorList>
    </citation>
    <scope>NUCLEOTIDE SEQUENCE [LARGE SCALE GENOMIC DNA]</scope>
    <source>
        <strain evidence="3 4">SJ5A-1</strain>
    </source>
</reference>
<dbReference type="InterPro" id="IPR013974">
    <property type="entry name" value="SAF"/>
</dbReference>
<comment type="caution">
    <text evidence="3">The sequence shown here is derived from an EMBL/GenBank/DDBJ whole genome shotgun (WGS) entry which is preliminary data.</text>
</comment>
<dbReference type="Pfam" id="PF08666">
    <property type="entry name" value="SAF"/>
    <property type="match status" value="1"/>
</dbReference>
<dbReference type="EMBL" id="LPXO01000010">
    <property type="protein sequence ID" value="KUF09845.1"/>
    <property type="molecule type" value="Genomic_DNA"/>
</dbReference>
<dbReference type="InterPro" id="IPR044144">
    <property type="entry name" value="SAF_UxaA/GarD"/>
</dbReference>
<dbReference type="OrthoDB" id="9804574at2"/>
<gene>
    <name evidence="3" type="ORF">AVJ23_15480</name>
</gene>
<dbReference type="GO" id="GO:0016829">
    <property type="term" value="F:lyase activity"/>
    <property type="evidence" value="ECO:0007669"/>
    <property type="project" value="UniProtKB-KW"/>
</dbReference>
<sequence length="98" mass="10067">MTDALCLSAGDDVANLLGDVRAGDTIRLRPDGTTLVAAGDIPCHHKIALRALAPGAVVTRNGIAIGTATCAIAAGAHVHIHNLRSLRARPASQKDIRS</sequence>
<dbReference type="RefSeq" id="WP_058863120.1">
    <property type="nucleotide sequence ID" value="NZ_LPXO01000010.1"/>
</dbReference>
<evidence type="ECO:0000256" key="1">
    <source>
        <dbReference type="ARBA" id="ARBA00023239"/>
    </source>
</evidence>
<name>A0A0W7WH11_9RHOB</name>
<keyword evidence="1" id="KW-0456">Lyase</keyword>
<proteinExistence type="predicted"/>
<evidence type="ECO:0000259" key="2">
    <source>
        <dbReference type="SMART" id="SM00858"/>
    </source>
</evidence>
<accession>A0A0W7WH11</accession>
<evidence type="ECO:0000313" key="3">
    <source>
        <dbReference type="EMBL" id="KUF09845.1"/>
    </source>
</evidence>
<dbReference type="SMART" id="SM00858">
    <property type="entry name" value="SAF"/>
    <property type="match status" value="1"/>
</dbReference>
<dbReference type="CDD" id="cd11613">
    <property type="entry name" value="SAF_AH_GD"/>
    <property type="match status" value="1"/>
</dbReference>